<proteinExistence type="predicted"/>
<dbReference type="PIRSF" id="PIRSF030820">
    <property type="entry name" value="UCP030820"/>
    <property type="match status" value="1"/>
</dbReference>
<keyword evidence="2" id="KW-1185">Reference proteome</keyword>
<name>A0ABX5LTW1_9GAMM</name>
<gene>
    <name evidence="1" type="ORF">WH50_17195</name>
</gene>
<comment type="caution">
    <text evidence="1">The sequence shown here is derived from an EMBL/GenBank/DDBJ whole genome shotgun (WGS) entry which is preliminary data.</text>
</comment>
<protein>
    <submittedName>
        <fullName evidence="1">Oxidoreductase</fullName>
    </submittedName>
</protein>
<evidence type="ECO:0000313" key="2">
    <source>
        <dbReference type="Proteomes" id="UP000248090"/>
    </source>
</evidence>
<dbReference type="EMBL" id="LAPT01000086">
    <property type="protein sequence ID" value="PXF30094.1"/>
    <property type="molecule type" value="Genomic_DNA"/>
</dbReference>
<dbReference type="Pfam" id="PF06073">
    <property type="entry name" value="DUF934"/>
    <property type="match status" value="1"/>
</dbReference>
<dbReference type="RefSeq" id="WP_110188512.1">
    <property type="nucleotide sequence ID" value="NZ_CP177354.1"/>
</dbReference>
<evidence type="ECO:0000313" key="1">
    <source>
        <dbReference type="EMBL" id="PXF30094.1"/>
    </source>
</evidence>
<organism evidence="1 2">
    <name type="scientific">Pokkaliibacter plantistimulans</name>
    <dbReference type="NCBI Taxonomy" id="1635171"/>
    <lineage>
        <taxon>Bacteria</taxon>
        <taxon>Pseudomonadati</taxon>
        <taxon>Pseudomonadota</taxon>
        <taxon>Gammaproteobacteria</taxon>
        <taxon>Oceanospirillales</taxon>
        <taxon>Balneatrichaceae</taxon>
        <taxon>Pokkaliibacter</taxon>
    </lineage>
</organism>
<sequence>MKNLIRLHQGKALLVADDPWLLIRNRSEAESAIGAGERHLLLPRGDWLELQPDSVLQGKAISDYGLWLAADDEPEQLQPWLAVLPLIALDFPSFRDGRAYSHAYMLRTRLGWQGELRAVGDVLRDQLSHMRHCGMDAFAIREDKSAAEALPGLNGISVLYGRSVSQPVPLFRRRNNADNDAEQDAPHAGC</sequence>
<reference evidence="1 2" key="1">
    <citation type="submission" date="2015-03" db="EMBL/GenBank/DDBJ databases">
        <authorList>
            <person name="Krishnan R."/>
            <person name="Midha S."/>
            <person name="Patil P.B."/>
            <person name="Rameshkumar N."/>
        </authorList>
    </citation>
    <scope>NUCLEOTIDE SEQUENCE [LARGE SCALE GENOMIC DNA]</scope>
    <source>
        <strain evidence="1 2">L1E11</strain>
    </source>
</reference>
<accession>A0ABX5LTW1</accession>
<dbReference type="Proteomes" id="UP000248090">
    <property type="component" value="Unassembled WGS sequence"/>
</dbReference>
<dbReference type="InterPro" id="IPR008318">
    <property type="entry name" value="UCP030820"/>
</dbReference>